<comment type="subunit">
    <text evidence="7">Consists of a catalytic RNA component (M1 or rnpB) and a protein subunit.</text>
</comment>
<dbReference type="Pfam" id="PF00825">
    <property type="entry name" value="Ribonuclease_P"/>
    <property type="match status" value="1"/>
</dbReference>
<evidence type="ECO:0000256" key="3">
    <source>
        <dbReference type="ARBA" id="ARBA00022722"/>
    </source>
</evidence>
<name>A0A1B4VH90_9GAMM</name>
<evidence type="ECO:0000256" key="7">
    <source>
        <dbReference type="HAMAP-Rule" id="MF_00227"/>
    </source>
</evidence>
<comment type="catalytic activity">
    <reaction evidence="7">
        <text>Endonucleolytic cleavage of RNA, removing 5'-extranucleotides from tRNA precursor.</text>
        <dbReference type="EC" id="3.1.26.5"/>
    </reaction>
</comment>
<keyword evidence="2 7" id="KW-0819">tRNA processing</keyword>
<keyword evidence="3 7" id="KW-0540">Nuclease</keyword>
<dbReference type="KEGG" id="sva:SVA_3913"/>
<dbReference type="InterPro" id="IPR020539">
    <property type="entry name" value="RNase_P_CS"/>
</dbReference>
<dbReference type="InterPro" id="IPR000100">
    <property type="entry name" value="RNase_P"/>
</dbReference>
<dbReference type="AlphaFoldDB" id="A0A1B4VH90"/>
<evidence type="ECO:0000256" key="1">
    <source>
        <dbReference type="ARBA" id="ARBA00002663"/>
    </source>
</evidence>
<evidence type="ECO:0000256" key="5">
    <source>
        <dbReference type="ARBA" id="ARBA00022801"/>
    </source>
</evidence>
<dbReference type="OrthoDB" id="9796422at2"/>
<dbReference type="NCBIfam" id="TIGR00188">
    <property type="entry name" value="rnpA"/>
    <property type="match status" value="1"/>
</dbReference>
<dbReference type="HAMAP" id="MF_00227">
    <property type="entry name" value="RNase_P"/>
    <property type="match status" value="1"/>
</dbReference>
<dbReference type="GO" id="GO:0042781">
    <property type="term" value="F:3'-tRNA processing endoribonuclease activity"/>
    <property type="evidence" value="ECO:0007669"/>
    <property type="project" value="TreeGrafter"/>
</dbReference>
<dbReference type="RefSeq" id="WP_096462751.1">
    <property type="nucleotide sequence ID" value="NZ_AP014936.1"/>
</dbReference>
<dbReference type="GO" id="GO:0000049">
    <property type="term" value="F:tRNA binding"/>
    <property type="evidence" value="ECO:0007669"/>
    <property type="project" value="UniProtKB-UniRule"/>
</dbReference>
<dbReference type="InterPro" id="IPR014721">
    <property type="entry name" value="Ribsml_uS5_D2-typ_fold_subgr"/>
</dbReference>
<dbReference type="Gene3D" id="3.30.230.10">
    <property type="match status" value="1"/>
</dbReference>
<evidence type="ECO:0000256" key="6">
    <source>
        <dbReference type="ARBA" id="ARBA00022884"/>
    </source>
</evidence>
<evidence type="ECO:0000256" key="2">
    <source>
        <dbReference type="ARBA" id="ARBA00022694"/>
    </source>
</evidence>
<evidence type="ECO:0000256" key="4">
    <source>
        <dbReference type="ARBA" id="ARBA00022759"/>
    </source>
</evidence>
<dbReference type="PROSITE" id="PS00648">
    <property type="entry name" value="RIBONUCLEASE_P"/>
    <property type="match status" value="1"/>
</dbReference>
<proteinExistence type="inferred from homology"/>
<comment type="similarity">
    <text evidence="7">Belongs to the RnpA family.</text>
</comment>
<dbReference type="InterPro" id="IPR020568">
    <property type="entry name" value="Ribosomal_Su5_D2-typ_SF"/>
</dbReference>
<comment type="function">
    <text evidence="1 7">RNaseP catalyzes the removal of the 5'-leader sequence from pre-tRNA to produce the mature 5'-terminus. It can also cleave other RNA substrates such as 4.5S RNA. The protein component plays an auxiliary but essential role in vivo by binding to the 5'-leader sequence and broadening the substrate specificity of the ribozyme.</text>
</comment>
<dbReference type="Proteomes" id="UP000218899">
    <property type="component" value="Chromosome"/>
</dbReference>
<dbReference type="SUPFAM" id="SSF54211">
    <property type="entry name" value="Ribosomal protein S5 domain 2-like"/>
    <property type="match status" value="1"/>
</dbReference>
<dbReference type="GO" id="GO:0001682">
    <property type="term" value="P:tRNA 5'-leader removal"/>
    <property type="evidence" value="ECO:0007669"/>
    <property type="project" value="UniProtKB-UniRule"/>
</dbReference>
<sequence length="121" mass="13373">MSRNPLGLPRDLRLRQPAAFRDTTRAGLKLRDALFTVYAAPNGLPHGRLGTAVSRRVSSKAVERNRIKRHIRESFRLHQSMLAGLDVVVIAHTAAAAAPSQARADALQRHWRTASSKCARC</sequence>
<evidence type="ECO:0000313" key="9">
    <source>
        <dbReference type="EMBL" id="BAU50447.1"/>
    </source>
</evidence>
<accession>A0A1B4VH90</accession>
<reference evidence="9 10" key="1">
    <citation type="submission" date="2015-08" db="EMBL/GenBank/DDBJ databases">
        <title>Complete genome sequence of Sulfurifustis variabilis.</title>
        <authorList>
            <person name="Miura A."/>
            <person name="Kojima H."/>
            <person name="Fukui M."/>
        </authorList>
    </citation>
    <scope>NUCLEOTIDE SEQUENCE [LARGE SCALE GENOMIC DNA]</scope>
    <source>
        <strain evidence="10">skN76</strain>
    </source>
</reference>
<keyword evidence="4 7" id="KW-0255">Endonuclease</keyword>
<dbReference type="PANTHER" id="PTHR33992">
    <property type="entry name" value="RIBONUCLEASE P PROTEIN COMPONENT"/>
    <property type="match status" value="1"/>
</dbReference>
<evidence type="ECO:0000313" key="10">
    <source>
        <dbReference type="Proteomes" id="UP000218899"/>
    </source>
</evidence>
<keyword evidence="5 7" id="KW-0378">Hydrolase</keyword>
<keyword evidence="6 7" id="KW-0694">RNA-binding</keyword>
<evidence type="ECO:0000256" key="8">
    <source>
        <dbReference type="NCBIfam" id="TIGR00188"/>
    </source>
</evidence>
<dbReference type="GO" id="GO:0004526">
    <property type="term" value="F:ribonuclease P activity"/>
    <property type="evidence" value="ECO:0007669"/>
    <property type="project" value="UniProtKB-UniRule"/>
</dbReference>
<dbReference type="EC" id="3.1.26.5" evidence="7 8"/>
<keyword evidence="10" id="KW-1185">Reference proteome</keyword>
<dbReference type="EMBL" id="AP014936">
    <property type="protein sequence ID" value="BAU50447.1"/>
    <property type="molecule type" value="Genomic_DNA"/>
</dbReference>
<gene>
    <name evidence="7" type="primary">rnpA</name>
    <name evidence="9" type="ORF">SVA_3913</name>
</gene>
<dbReference type="GO" id="GO:0030677">
    <property type="term" value="C:ribonuclease P complex"/>
    <property type="evidence" value="ECO:0007669"/>
    <property type="project" value="TreeGrafter"/>
</dbReference>
<protein>
    <recommendedName>
        <fullName evidence="7 8">Ribonuclease P protein component</fullName>
        <shortName evidence="7">RNase P protein</shortName>
        <shortName evidence="7">RNaseP protein</shortName>
        <ecNumber evidence="7 8">3.1.26.5</ecNumber>
    </recommendedName>
    <alternativeName>
        <fullName evidence="7">Protein C5</fullName>
    </alternativeName>
</protein>
<dbReference type="PANTHER" id="PTHR33992:SF1">
    <property type="entry name" value="RIBONUCLEASE P PROTEIN COMPONENT"/>
    <property type="match status" value="1"/>
</dbReference>
<organism evidence="9 10">
    <name type="scientific">Sulfurifustis variabilis</name>
    <dbReference type="NCBI Taxonomy" id="1675686"/>
    <lineage>
        <taxon>Bacteria</taxon>
        <taxon>Pseudomonadati</taxon>
        <taxon>Pseudomonadota</taxon>
        <taxon>Gammaproteobacteria</taxon>
        <taxon>Acidiferrobacterales</taxon>
        <taxon>Acidiferrobacteraceae</taxon>
        <taxon>Sulfurifustis</taxon>
    </lineage>
</organism>